<proteinExistence type="predicted"/>
<name>A0A382Z017_9ZZZZ</name>
<feature type="non-terminal residue" evidence="1">
    <location>
        <position position="167"/>
    </location>
</feature>
<organism evidence="1">
    <name type="scientific">marine metagenome</name>
    <dbReference type="NCBI Taxonomy" id="408172"/>
    <lineage>
        <taxon>unclassified sequences</taxon>
        <taxon>metagenomes</taxon>
        <taxon>ecological metagenomes</taxon>
    </lineage>
</organism>
<reference evidence="1" key="1">
    <citation type="submission" date="2018-05" db="EMBL/GenBank/DDBJ databases">
        <authorList>
            <person name="Lanie J.A."/>
            <person name="Ng W.-L."/>
            <person name="Kazmierczak K.M."/>
            <person name="Andrzejewski T.M."/>
            <person name="Davidsen T.M."/>
            <person name="Wayne K.J."/>
            <person name="Tettelin H."/>
            <person name="Glass J.I."/>
            <person name="Rusch D."/>
            <person name="Podicherti R."/>
            <person name="Tsui H.-C.T."/>
            <person name="Winkler M.E."/>
        </authorList>
    </citation>
    <scope>NUCLEOTIDE SEQUENCE</scope>
</reference>
<evidence type="ECO:0000313" key="1">
    <source>
        <dbReference type="EMBL" id="SVD88539.1"/>
    </source>
</evidence>
<sequence length="167" mass="18434">MNLDKSIKCILAVIFMSRFLLIGPAIVYADNDIGNFSANVGFFNQYSFRGIDQSGEEAAVQGGFDWAHDSGFYIGTWASNVDFNDNDSVTEFDFYGGYTKEIQNGINLDLSMIGYTYPGAYASSNYDYYEYSFGLGKSIGPVSFSTAINYSPEFFAKSGDATYWQGG</sequence>
<protein>
    <recommendedName>
        <fullName evidence="2">Outer membrane protein beta-barrel domain-containing protein</fullName>
    </recommendedName>
</protein>
<dbReference type="InterPro" id="IPR010239">
    <property type="entry name" value="CHP02001"/>
</dbReference>
<gene>
    <name evidence="1" type="ORF">METZ01_LOCUS441393</name>
</gene>
<evidence type="ECO:0008006" key="2">
    <source>
        <dbReference type="Google" id="ProtNLM"/>
    </source>
</evidence>
<dbReference type="EMBL" id="UINC01179712">
    <property type="protein sequence ID" value="SVD88539.1"/>
    <property type="molecule type" value="Genomic_DNA"/>
</dbReference>
<dbReference type="AlphaFoldDB" id="A0A382Z017"/>
<dbReference type="NCBIfam" id="TIGR02001">
    <property type="entry name" value="gcw_chp"/>
    <property type="match status" value="1"/>
</dbReference>
<dbReference type="Pfam" id="PF09694">
    <property type="entry name" value="Gcw_chp"/>
    <property type="match status" value="1"/>
</dbReference>
<accession>A0A382Z017</accession>